<keyword evidence="4" id="KW-1185">Reference proteome</keyword>
<proteinExistence type="predicted"/>
<dbReference type="EMBL" id="JAUUTY010000652">
    <property type="protein sequence ID" value="KAK1596483.1"/>
    <property type="molecule type" value="Genomic_DNA"/>
</dbReference>
<evidence type="ECO:0000313" key="3">
    <source>
        <dbReference type="EMBL" id="KAK1596483.1"/>
    </source>
</evidence>
<feature type="region of interest" description="Disordered" evidence="1">
    <location>
        <begin position="155"/>
        <end position="224"/>
    </location>
</feature>
<feature type="region of interest" description="Disordered" evidence="1">
    <location>
        <begin position="1"/>
        <end position="40"/>
    </location>
</feature>
<evidence type="ECO:0000313" key="4">
    <source>
        <dbReference type="Proteomes" id="UP001231189"/>
    </source>
</evidence>
<evidence type="ECO:0000256" key="1">
    <source>
        <dbReference type="SAM" id="MobiDB-lite"/>
    </source>
</evidence>
<gene>
    <name evidence="3" type="ORF">QYE76_026956</name>
</gene>
<feature type="domain" description="Transposase (putative) gypsy type" evidence="2">
    <location>
        <begin position="58"/>
        <end position="94"/>
    </location>
</feature>
<dbReference type="Proteomes" id="UP001231189">
    <property type="component" value="Unassembled WGS sequence"/>
</dbReference>
<evidence type="ECO:0000259" key="2">
    <source>
        <dbReference type="Pfam" id="PF04195"/>
    </source>
</evidence>
<organism evidence="3 4">
    <name type="scientific">Lolium multiflorum</name>
    <name type="common">Italian ryegrass</name>
    <name type="synonym">Lolium perenne subsp. multiflorum</name>
    <dbReference type="NCBI Taxonomy" id="4521"/>
    <lineage>
        <taxon>Eukaryota</taxon>
        <taxon>Viridiplantae</taxon>
        <taxon>Streptophyta</taxon>
        <taxon>Embryophyta</taxon>
        <taxon>Tracheophyta</taxon>
        <taxon>Spermatophyta</taxon>
        <taxon>Magnoliopsida</taxon>
        <taxon>Liliopsida</taxon>
        <taxon>Poales</taxon>
        <taxon>Poaceae</taxon>
        <taxon>BOP clade</taxon>
        <taxon>Pooideae</taxon>
        <taxon>Poodae</taxon>
        <taxon>Poeae</taxon>
        <taxon>Poeae Chloroplast Group 2 (Poeae type)</taxon>
        <taxon>Loliodinae</taxon>
        <taxon>Loliinae</taxon>
        <taxon>Lolium</taxon>
    </lineage>
</organism>
<dbReference type="AlphaFoldDB" id="A0AAD8Q5W2"/>
<comment type="caution">
    <text evidence="3">The sequence shown here is derived from an EMBL/GenBank/DDBJ whole genome shotgun (WGS) entry which is preliminary data.</text>
</comment>
<protein>
    <recommendedName>
        <fullName evidence="2">Transposase (putative) gypsy type domain-containing protein</fullName>
    </recommendedName>
</protein>
<feature type="compositionally biased region" description="Basic and acidic residues" evidence="1">
    <location>
        <begin position="206"/>
        <end position="224"/>
    </location>
</feature>
<feature type="compositionally biased region" description="Polar residues" evidence="1">
    <location>
        <begin position="155"/>
        <end position="168"/>
    </location>
</feature>
<accession>A0AAD8Q5W2</accession>
<sequence length="224" mass="23788">MVALYHQRGRAPQLRGGGLSTTRILENGSGCPDPSARSRRMGAGQGVGRAWVFLAAKLFFSEILKAYNLQPHNISPNSVLAIANHVALCEGHLGGRDDTMRASKDNLSSDALNKRLRVMIKIPCGVHSHACNFDIHTGGAGIALETLEEKDLGNLTQVPQSGNTNPEAASNMEAPEGPAPGKRKRGAASGPASKRVCETPSAATTKKAEKEKQRIKEIDTSKSS</sequence>
<name>A0AAD8Q5W2_LOLMU</name>
<dbReference type="InterPro" id="IPR007321">
    <property type="entry name" value="Transposase_28"/>
</dbReference>
<reference evidence="3" key="1">
    <citation type="submission" date="2023-07" db="EMBL/GenBank/DDBJ databases">
        <title>A chromosome-level genome assembly of Lolium multiflorum.</title>
        <authorList>
            <person name="Chen Y."/>
            <person name="Copetti D."/>
            <person name="Kolliker R."/>
            <person name="Studer B."/>
        </authorList>
    </citation>
    <scope>NUCLEOTIDE SEQUENCE</scope>
    <source>
        <strain evidence="3">02402/16</strain>
        <tissue evidence="3">Leaf</tissue>
    </source>
</reference>
<dbReference type="Pfam" id="PF04195">
    <property type="entry name" value="Transposase_28"/>
    <property type="match status" value="1"/>
</dbReference>